<name>A0ACC5ZPA1_9TELE</name>
<proteinExistence type="predicted"/>
<accession>A0ACC5ZPA1</accession>
<sequence length="333" mass="38150">MTESGVDELDWPAQSPELNPIEHLWDELERRLRARPSQPTSVCDLTNALLEEWSKIPINTLLNLVDSLPRRVEARKHTQRRRDRDNQYLRSENSWEIHPDMKILVVIAVAVFTGCQASVIRQDEAKPSIEMVKDAFWDYVSKATLTTEEILHKIKESEMGQEVNTRISESGDAINQYAVAVSGQVTPLTQELLAKMSQEAEQLKARLQQDISSVKTQLEPYIEELTSDIQQQVEQWKKDVAPYTDAQQSEALRAALLQKNEELKMSLEKSMSELQAKLGPQAEELEKHLQDFQKNIALFVQNSEKVPQTLDPYAQDLKAQLTALWESFTKNIQ</sequence>
<evidence type="ECO:0000313" key="1">
    <source>
        <dbReference type="EMBL" id="MCJ8749712.1"/>
    </source>
</evidence>
<dbReference type="EMBL" id="CM041003">
    <property type="protein sequence ID" value="MCJ8749712.1"/>
    <property type="molecule type" value="Genomic_DNA"/>
</dbReference>
<keyword evidence="2" id="KW-1185">Reference proteome</keyword>
<protein>
    <submittedName>
        <fullName evidence="1">Uncharacterized protein</fullName>
    </submittedName>
</protein>
<comment type="caution">
    <text evidence="1">The sequence shown here is derived from an EMBL/GenBank/DDBJ whole genome shotgun (WGS) entry which is preliminary data.</text>
</comment>
<organism evidence="1 2">
    <name type="scientific">Pangasius djambal</name>
    <dbReference type="NCBI Taxonomy" id="1691987"/>
    <lineage>
        <taxon>Eukaryota</taxon>
        <taxon>Metazoa</taxon>
        <taxon>Chordata</taxon>
        <taxon>Craniata</taxon>
        <taxon>Vertebrata</taxon>
        <taxon>Euteleostomi</taxon>
        <taxon>Actinopterygii</taxon>
        <taxon>Neopterygii</taxon>
        <taxon>Teleostei</taxon>
        <taxon>Ostariophysi</taxon>
        <taxon>Siluriformes</taxon>
        <taxon>Pangasiidae</taxon>
        <taxon>Pangasius</taxon>
    </lineage>
</organism>
<dbReference type="Proteomes" id="UP000830395">
    <property type="component" value="Chromosome 29"/>
</dbReference>
<gene>
    <name evidence="1" type="ORF">PDJAM_G00179410</name>
</gene>
<evidence type="ECO:0000313" key="2">
    <source>
        <dbReference type="Proteomes" id="UP000830395"/>
    </source>
</evidence>
<reference evidence="1" key="1">
    <citation type="submission" date="2020-02" db="EMBL/GenBank/DDBJ databases">
        <title>Genome sequencing of the panga catfish, Pangasius djambal.</title>
        <authorList>
            <person name="Wen M."/>
            <person name="Zahm M."/>
            <person name="Roques C."/>
            <person name="Cabau C."/>
            <person name="Klopp C."/>
            <person name="Donnadieu C."/>
            <person name="Jouanno E."/>
            <person name="Avarre J.-C."/>
            <person name="Campet M."/>
            <person name="Ha T."/>
            <person name="Dugue R."/>
            <person name="Lampietro C."/>
            <person name="Louis A."/>
            <person name="Herpin A."/>
            <person name="Echchiki A."/>
            <person name="Berthelot C."/>
            <person name="Parey E."/>
            <person name="Roest-Crollius H."/>
            <person name="Braasch I."/>
            <person name="Postlethwait J.H."/>
            <person name="Bobe J."/>
            <person name="Montfort J."/>
            <person name="Bouchez O."/>
            <person name="Begum T."/>
            <person name="Schartl M."/>
            <person name="Gustiano R."/>
            <person name="Guiguen Y."/>
        </authorList>
    </citation>
    <scope>NUCLEOTIDE SEQUENCE</scope>
    <source>
        <strain evidence="1">Pdj_M5554</strain>
    </source>
</reference>